<organism evidence="1 2">
    <name type="scientific">Dentiscutata erythropus</name>
    <dbReference type="NCBI Taxonomy" id="1348616"/>
    <lineage>
        <taxon>Eukaryota</taxon>
        <taxon>Fungi</taxon>
        <taxon>Fungi incertae sedis</taxon>
        <taxon>Mucoromycota</taxon>
        <taxon>Glomeromycotina</taxon>
        <taxon>Glomeromycetes</taxon>
        <taxon>Diversisporales</taxon>
        <taxon>Gigasporaceae</taxon>
        <taxon>Dentiscutata</taxon>
    </lineage>
</organism>
<accession>A0A9N9K2X3</accession>
<proteinExistence type="predicted"/>
<evidence type="ECO:0000313" key="2">
    <source>
        <dbReference type="Proteomes" id="UP000789405"/>
    </source>
</evidence>
<feature type="non-terminal residue" evidence="1">
    <location>
        <position position="1"/>
    </location>
</feature>
<name>A0A9N9K2X3_9GLOM</name>
<keyword evidence="2" id="KW-1185">Reference proteome</keyword>
<dbReference type="AlphaFoldDB" id="A0A9N9K2X3"/>
<protein>
    <submittedName>
        <fullName evidence="1">18400_t:CDS:1</fullName>
    </submittedName>
</protein>
<reference evidence="1" key="1">
    <citation type="submission" date="2021-06" db="EMBL/GenBank/DDBJ databases">
        <authorList>
            <person name="Kallberg Y."/>
            <person name="Tangrot J."/>
            <person name="Rosling A."/>
        </authorList>
    </citation>
    <scope>NUCLEOTIDE SEQUENCE</scope>
    <source>
        <strain evidence="1">MA453B</strain>
    </source>
</reference>
<sequence length="44" mass="5364">FWYKNKKSNYLDIEEDDYQALVKYLTELNLSPEYDEVQDCKLKA</sequence>
<evidence type="ECO:0000313" key="1">
    <source>
        <dbReference type="EMBL" id="CAG8807972.1"/>
    </source>
</evidence>
<dbReference type="Proteomes" id="UP000789405">
    <property type="component" value="Unassembled WGS sequence"/>
</dbReference>
<gene>
    <name evidence="1" type="ORF">DERYTH_LOCUS24788</name>
</gene>
<comment type="caution">
    <text evidence="1">The sequence shown here is derived from an EMBL/GenBank/DDBJ whole genome shotgun (WGS) entry which is preliminary data.</text>
</comment>
<dbReference type="EMBL" id="CAJVPY010043160">
    <property type="protein sequence ID" value="CAG8807972.1"/>
    <property type="molecule type" value="Genomic_DNA"/>
</dbReference>